<dbReference type="InterPro" id="IPR047057">
    <property type="entry name" value="MerR_fam"/>
</dbReference>
<dbReference type="EMBL" id="CP151657">
    <property type="protein sequence ID" value="WZP16163.1"/>
    <property type="molecule type" value="Genomic_DNA"/>
</dbReference>
<sequence length="275" mass="29622">MHPSLIPPRQVGINDAALFLGMTPQGIRHYQEAGLLPEPGRGGDDRQYGYEDMIRLLWIRKMVDAGIAVDGIRGAFDDTAPAGTGGDRGVVVQAMRTPEGRMGLLSDFVTRRLKSMPGGSLRQADLDILLVTERIFGPLGAAVQAARFIAVATHPGLREESDRVDAAEESLDDTVAVDDPRVAQVAADRHAFELMIQAAIEHSGLAQDDDELFDSWDALHPAVDSGDSDGRACGVGQGAMSLVEAVGKMPYDFSPARLRCMELTEELSAHEFRAS</sequence>
<dbReference type="PROSITE" id="PS50937">
    <property type="entry name" value="HTH_MERR_2"/>
    <property type="match status" value="1"/>
</dbReference>
<dbReference type="SMART" id="SM00422">
    <property type="entry name" value="HTH_MERR"/>
    <property type="match status" value="1"/>
</dbReference>
<proteinExistence type="predicted"/>
<name>A0ABZ2ZVI9_9MICC</name>
<dbReference type="CDD" id="cd00592">
    <property type="entry name" value="HTH_MerR-like"/>
    <property type="match status" value="1"/>
</dbReference>
<dbReference type="PANTHER" id="PTHR30204">
    <property type="entry name" value="REDOX-CYCLING DRUG-SENSING TRANSCRIPTIONAL ACTIVATOR SOXR"/>
    <property type="match status" value="1"/>
</dbReference>
<dbReference type="RefSeq" id="WP_342023810.1">
    <property type="nucleotide sequence ID" value="NZ_CP151657.1"/>
</dbReference>
<protein>
    <submittedName>
        <fullName evidence="3">MerR family transcriptional regulator</fullName>
    </submittedName>
</protein>
<evidence type="ECO:0000313" key="4">
    <source>
        <dbReference type="Proteomes" id="UP001448858"/>
    </source>
</evidence>
<feature type="domain" description="HTH merR-type" evidence="2">
    <location>
        <begin position="16"/>
        <end position="78"/>
    </location>
</feature>
<dbReference type="Proteomes" id="UP001448858">
    <property type="component" value="Chromosome"/>
</dbReference>
<dbReference type="PANTHER" id="PTHR30204:SF93">
    <property type="entry name" value="HTH MERR-TYPE DOMAIN-CONTAINING PROTEIN"/>
    <property type="match status" value="1"/>
</dbReference>
<keyword evidence="4" id="KW-1185">Reference proteome</keyword>
<keyword evidence="1" id="KW-0238">DNA-binding</keyword>
<accession>A0ABZ2ZVI9</accession>
<organism evidence="3 4">
    <name type="scientific">Arthrobacter citreus</name>
    <dbReference type="NCBI Taxonomy" id="1670"/>
    <lineage>
        <taxon>Bacteria</taxon>
        <taxon>Bacillati</taxon>
        <taxon>Actinomycetota</taxon>
        <taxon>Actinomycetes</taxon>
        <taxon>Micrococcales</taxon>
        <taxon>Micrococcaceae</taxon>
        <taxon>Arthrobacter</taxon>
    </lineage>
</organism>
<evidence type="ECO:0000313" key="3">
    <source>
        <dbReference type="EMBL" id="WZP16163.1"/>
    </source>
</evidence>
<gene>
    <name evidence="3" type="ORF">AAE021_00805</name>
</gene>
<dbReference type="InterPro" id="IPR000551">
    <property type="entry name" value="MerR-type_HTH_dom"/>
</dbReference>
<dbReference type="SUPFAM" id="SSF46955">
    <property type="entry name" value="Putative DNA-binding domain"/>
    <property type="match status" value="1"/>
</dbReference>
<evidence type="ECO:0000256" key="1">
    <source>
        <dbReference type="ARBA" id="ARBA00023125"/>
    </source>
</evidence>
<evidence type="ECO:0000259" key="2">
    <source>
        <dbReference type="PROSITE" id="PS50937"/>
    </source>
</evidence>
<reference evidence="3 4" key="1">
    <citation type="submission" date="2024-04" db="EMBL/GenBank/DDBJ databases">
        <title>Arthrobacter sp. from Plains bison fecal sample.</title>
        <authorList>
            <person name="Ruzzini A."/>
        </authorList>
    </citation>
    <scope>NUCLEOTIDE SEQUENCE [LARGE SCALE GENOMIC DNA]</scope>
    <source>
        <strain evidence="3 4">EINP1</strain>
    </source>
</reference>
<dbReference type="InterPro" id="IPR009061">
    <property type="entry name" value="DNA-bd_dom_put_sf"/>
</dbReference>
<dbReference type="Pfam" id="PF13411">
    <property type="entry name" value="MerR_1"/>
    <property type="match status" value="1"/>
</dbReference>
<dbReference type="Gene3D" id="1.10.1660.10">
    <property type="match status" value="1"/>
</dbReference>